<dbReference type="NCBIfam" id="TIGR00231">
    <property type="entry name" value="small_GTP"/>
    <property type="match status" value="1"/>
</dbReference>
<evidence type="ECO:0000256" key="1">
    <source>
        <dbReference type="ARBA" id="ARBA00022741"/>
    </source>
</evidence>
<dbReference type="SMART" id="SM00176">
    <property type="entry name" value="RAN"/>
    <property type="match status" value="1"/>
</dbReference>
<dbReference type="Pfam" id="PF00071">
    <property type="entry name" value="Ras"/>
    <property type="match status" value="1"/>
</dbReference>
<dbReference type="CDD" id="cd00154">
    <property type="entry name" value="Rab"/>
    <property type="match status" value="1"/>
</dbReference>
<dbReference type="SUPFAM" id="SSF52540">
    <property type="entry name" value="P-loop containing nucleoside triphosphate hydrolases"/>
    <property type="match status" value="1"/>
</dbReference>
<keyword evidence="1" id="KW-0547">Nucleotide-binding</keyword>
<dbReference type="GO" id="GO:0005525">
    <property type="term" value="F:GTP binding"/>
    <property type="evidence" value="ECO:0007669"/>
    <property type="project" value="InterPro"/>
</dbReference>
<feature type="compositionally biased region" description="Basic and acidic residues" evidence="2">
    <location>
        <begin position="297"/>
        <end position="323"/>
    </location>
</feature>
<protein>
    <submittedName>
        <fullName evidence="3">Uncharacterized protein</fullName>
    </submittedName>
</protein>
<dbReference type="PROSITE" id="PS51419">
    <property type="entry name" value="RAB"/>
    <property type="match status" value="1"/>
</dbReference>
<name>A0A7S3WZ18_EMIHU</name>
<dbReference type="FunFam" id="3.40.50.300:FF:001329">
    <property type="entry name" value="Small GTP-binding protein, putative"/>
    <property type="match status" value="1"/>
</dbReference>
<proteinExistence type="predicted"/>
<dbReference type="InterPro" id="IPR027417">
    <property type="entry name" value="P-loop_NTPase"/>
</dbReference>
<dbReference type="AlphaFoldDB" id="A0A7S3WZ18"/>
<dbReference type="InterPro" id="IPR005225">
    <property type="entry name" value="Small_GTP-bd"/>
</dbReference>
<dbReference type="GO" id="GO:0003924">
    <property type="term" value="F:GTPase activity"/>
    <property type="evidence" value="ECO:0007669"/>
    <property type="project" value="InterPro"/>
</dbReference>
<feature type="region of interest" description="Disordered" evidence="2">
    <location>
        <begin position="29"/>
        <end position="48"/>
    </location>
</feature>
<dbReference type="PRINTS" id="PR00449">
    <property type="entry name" value="RASTRNSFRMNG"/>
</dbReference>
<dbReference type="SMART" id="SM00173">
    <property type="entry name" value="RAS"/>
    <property type="match status" value="1"/>
</dbReference>
<dbReference type="Gene3D" id="3.40.50.300">
    <property type="entry name" value="P-loop containing nucleotide triphosphate hydrolases"/>
    <property type="match status" value="1"/>
</dbReference>
<dbReference type="PROSITE" id="PS51421">
    <property type="entry name" value="RAS"/>
    <property type="match status" value="1"/>
</dbReference>
<reference evidence="3" key="1">
    <citation type="submission" date="2021-01" db="EMBL/GenBank/DDBJ databases">
        <authorList>
            <person name="Corre E."/>
            <person name="Pelletier E."/>
            <person name="Niang G."/>
            <person name="Scheremetjew M."/>
            <person name="Finn R."/>
            <person name="Kale V."/>
            <person name="Holt S."/>
            <person name="Cochrane G."/>
            <person name="Meng A."/>
            <person name="Brown T."/>
            <person name="Cohen L."/>
        </authorList>
    </citation>
    <scope>NUCLEOTIDE SEQUENCE</scope>
    <source>
        <strain evidence="3">379</strain>
    </source>
</reference>
<feature type="region of interest" description="Disordered" evidence="2">
    <location>
        <begin position="296"/>
        <end position="323"/>
    </location>
</feature>
<gene>
    <name evidence="3" type="ORF">EHUX00137_LOCUS39445</name>
</gene>
<dbReference type="SMART" id="SM00175">
    <property type="entry name" value="RAB"/>
    <property type="match status" value="1"/>
</dbReference>
<evidence type="ECO:0000256" key="2">
    <source>
        <dbReference type="SAM" id="MobiDB-lite"/>
    </source>
</evidence>
<dbReference type="SMART" id="SM00174">
    <property type="entry name" value="RHO"/>
    <property type="match status" value="1"/>
</dbReference>
<dbReference type="EMBL" id="HBIR01050511">
    <property type="protein sequence ID" value="CAE0586000.1"/>
    <property type="molecule type" value="Transcribed_RNA"/>
</dbReference>
<sequence>MRLGRYLTRGCGKRGGRHHAAVQSAHVLPVPDHTRGDAGPRLNLGRPVLRAPRDRSLAAAQQPITPHGRAASLKSTHAQPRAEERHRRVRSRAAGALSSRGTGSVSPARHSHHPPPRPLQRARSPHAAGPKKVILLGDSGVGKTSLLHRAQNATFSEGATATIGCAFCPHTVELPSGRVVELHIWDTAGQEKYRAFARQYFRGSDAAVVLFDLSNRASLDGAQRWIDELRAELPEQPGLSLTLAGSKRDLCPKARQVKTQDAKAVAAANGASYLEVSARDGMNVAELFAAVAASVDPESRPASRGVKLDDSSRDGRRDWPGCC</sequence>
<accession>A0A7S3WZ18</accession>
<feature type="region of interest" description="Disordered" evidence="2">
    <location>
        <begin position="55"/>
        <end position="128"/>
    </location>
</feature>
<evidence type="ECO:0000313" key="3">
    <source>
        <dbReference type="EMBL" id="CAE0586000.1"/>
    </source>
</evidence>
<organism evidence="3">
    <name type="scientific">Emiliania huxleyi</name>
    <name type="common">Coccolithophore</name>
    <name type="synonym">Pontosphaera huxleyi</name>
    <dbReference type="NCBI Taxonomy" id="2903"/>
    <lineage>
        <taxon>Eukaryota</taxon>
        <taxon>Haptista</taxon>
        <taxon>Haptophyta</taxon>
        <taxon>Prymnesiophyceae</taxon>
        <taxon>Isochrysidales</taxon>
        <taxon>Noelaerhabdaceae</taxon>
        <taxon>Emiliania</taxon>
    </lineage>
</organism>
<dbReference type="PANTHER" id="PTHR47978">
    <property type="match status" value="1"/>
</dbReference>
<dbReference type="InterPro" id="IPR001806">
    <property type="entry name" value="Small_GTPase"/>
</dbReference>